<feature type="site" description="Transition state stabilizer" evidence="8">
    <location>
        <position position="198"/>
    </location>
</feature>
<evidence type="ECO:0000313" key="14">
    <source>
        <dbReference type="Proteomes" id="UP000315577"/>
    </source>
</evidence>
<keyword evidence="9" id="KW-0448">Lipopolysaccharide biosynthesis</keyword>
<proteinExistence type="inferred from homology"/>
<dbReference type="EC" id="2.4.99.12" evidence="2 9"/>
<evidence type="ECO:0000313" key="13">
    <source>
        <dbReference type="Proteomes" id="UP000295536"/>
    </source>
</evidence>
<evidence type="ECO:0000256" key="7">
    <source>
        <dbReference type="PIRSR" id="PIRSR639901-1"/>
    </source>
</evidence>
<dbReference type="GO" id="GO:0009245">
    <property type="term" value="P:lipid A biosynthetic process"/>
    <property type="evidence" value="ECO:0007669"/>
    <property type="project" value="TreeGrafter"/>
</dbReference>
<dbReference type="Proteomes" id="UP000315577">
    <property type="component" value="Unassembled WGS sequence"/>
</dbReference>
<name>A0A4V2UWL1_9BURK</name>
<evidence type="ECO:0000256" key="1">
    <source>
        <dbReference type="ARBA" id="ARBA00004713"/>
    </source>
</evidence>
<keyword evidence="4 9" id="KW-0808">Transferase</keyword>
<dbReference type="PANTHER" id="PTHR42755">
    <property type="entry name" value="3-DEOXY-MANNO-OCTULOSONATE CYTIDYLYLTRANSFERASE"/>
    <property type="match status" value="1"/>
</dbReference>
<reference evidence="12 14" key="2">
    <citation type="submission" date="2019-07" db="EMBL/GenBank/DDBJ databases">
        <title>Tepidimonas ignava SPS-1037 draft genome.</title>
        <authorList>
            <person name="Da Costa M.S."/>
            <person name="Froufe H.J.C."/>
            <person name="Egas C."/>
            <person name="Albuquerque L."/>
        </authorList>
    </citation>
    <scope>NUCLEOTIDE SEQUENCE [LARGE SCALE GENOMIC DNA]</scope>
    <source>
        <strain evidence="12 14">SPS-1037</strain>
    </source>
</reference>
<dbReference type="GO" id="GO:0003735">
    <property type="term" value="F:structural constituent of ribosome"/>
    <property type="evidence" value="ECO:0007669"/>
    <property type="project" value="InterPro"/>
</dbReference>
<dbReference type="GO" id="GO:0043842">
    <property type="term" value="F:Kdo transferase activity"/>
    <property type="evidence" value="ECO:0007669"/>
    <property type="project" value="UniProtKB-EC"/>
</dbReference>
<evidence type="ECO:0000256" key="6">
    <source>
        <dbReference type="ARBA" id="ARBA00049183"/>
    </source>
</evidence>
<dbReference type="RefSeq" id="WP_243646415.1">
    <property type="nucleotide sequence ID" value="NZ_DAIPFN010000012.1"/>
</dbReference>
<gene>
    <name evidence="12" type="primary">waaA</name>
    <name evidence="11" type="ORF">EDC36_10134</name>
    <name evidence="12" type="ORF">Tigna_00526</name>
</gene>
<dbReference type="GO" id="GO:0005886">
    <property type="term" value="C:plasma membrane"/>
    <property type="evidence" value="ECO:0007669"/>
    <property type="project" value="UniProtKB-SubCell"/>
</dbReference>
<dbReference type="InterPro" id="IPR039901">
    <property type="entry name" value="Kdotransferase"/>
</dbReference>
<dbReference type="EMBL" id="SMAH01000001">
    <property type="protein sequence ID" value="TCS99767.1"/>
    <property type="molecule type" value="Genomic_DNA"/>
</dbReference>
<dbReference type="Pfam" id="PF04413">
    <property type="entry name" value="Glycos_transf_N"/>
    <property type="match status" value="1"/>
</dbReference>
<dbReference type="SUPFAM" id="SSF53756">
    <property type="entry name" value="UDP-Glycosyltransferase/glycogen phosphorylase"/>
    <property type="match status" value="1"/>
</dbReference>
<dbReference type="Proteomes" id="UP000295536">
    <property type="component" value="Unassembled WGS sequence"/>
</dbReference>
<dbReference type="Gene3D" id="3.40.50.11720">
    <property type="entry name" value="3-Deoxy-D-manno-octulosonic-acid transferase, N-terminal domain"/>
    <property type="match status" value="1"/>
</dbReference>
<feature type="active site" description="Proton acceptor" evidence="7">
    <location>
        <position position="52"/>
    </location>
</feature>
<dbReference type="PROSITE" id="PS00732">
    <property type="entry name" value="RIBOSOMAL_S16"/>
    <property type="match status" value="1"/>
</dbReference>
<reference evidence="11 13" key="1">
    <citation type="submission" date="2019-03" db="EMBL/GenBank/DDBJ databases">
        <title>Genomic Encyclopedia of Type Strains, Phase IV (KMG-IV): sequencing the most valuable type-strain genomes for metagenomic binning, comparative biology and taxonomic classification.</title>
        <authorList>
            <person name="Goeker M."/>
        </authorList>
    </citation>
    <scope>NUCLEOTIDE SEQUENCE [LARGE SCALE GENOMIC DNA]</scope>
    <source>
        <strain evidence="11 13">DSM 12034</strain>
    </source>
</reference>
<evidence type="ECO:0000256" key="8">
    <source>
        <dbReference type="PIRSR" id="PIRSR639901-2"/>
    </source>
</evidence>
<dbReference type="Gene3D" id="3.40.50.2000">
    <property type="entry name" value="Glycogen Phosphorylase B"/>
    <property type="match status" value="1"/>
</dbReference>
<sequence>MTALQPLLRLKLARRGRAEPGYLHAVAQRFGRYSEPAPADGWLWVHAVSLGEVRAAALWVPRLQAARPDIRVLWTHGTATGRAAAQPLVRQQDAQAWLPWDAPGAVRRFVRHWRPRLGVLMETEVWPTLAQHCRAAGVPLWLVNARLNERSWQRAMRLRCLSRPAYGALAGVLAQTPDDARRLHALGTPAPQVVGNVKFDVPWHPDPWAAAQRWRLAWRAASDRPVLLLASSREGEEAAWIAAWRRQRATWPHPAPLWLVVPRHPQRFDEVHALLCAAGLRVLRRSALPAWSEGPAWPPEAWHADVLLGDSLGEMSAYYALADVALLGGSFAPLGGQNLIEAAASGCPIVLGPHTFNFAQAAAAALEAGAARRAADLDDALRLAQAWCQDDAALRAARAGAERLLQQHGGAADRTVSAVLQAWDDAAAAPAAPERA</sequence>
<dbReference type="InterPro" id="IPR020592">
    <property type="entry name" value="Ribosomal_bS16_CS"/>
</dbReference>
<comment type="catalytic activity">
    <reaction evidence="6 9">
        <text>lipid IVA (E. coli) + CMP-3-deoxy-beta-D-manno-octulosonate = alpha-Kdo-(2-&gt;6)-lipid IVA (E. coli) + CMP + H(+)</text>
        <dbReference type="Rhea" id="RHEA:28066"/>
        <dbReference type="ChEBI" id="CHEBI:15378"/>
        <dbReference type="ChEBI" id="CHEBI:58603"/>
        <dbReference type="ChEBI" id="CHEBI:60364"/>
        <dbReference type="ChEBI" id="CHEBI:60377"/>
        <dbReference type="ChEBI" id="CHEBI:85987"/>
        <dbReference type="EC" id="2.4.99.12"/>
    </reaction>
</comment>
<keyword evidence="14" id="KW-1185">Reference proteome</keyword>
<protein>
    <recommendedName>
        <fullName evidence="3 9">3-deoxy-D-manno-octulosonic acid transferase</fullName>
        <shortName evidence="9">Kdo transferase</shortName>
        <ecNumber evidence="2 9">2.4.99.12</ecNumber>
    </recommendedName>
    <alternativeName>
        <fullName evidence="5 9">Lipid IV(A) 3-deoxy-D-manno-octulosonic acid transferase</fullName>
    </alternativeName>
</protein>
<dbReference type="AlphaFoldDB" id="A0A4V2UWL1"/>
<evidence type="ECO:0000256" key="2">
    <source>
        <dbReference type="ARBA" id="ARBA00012621"/>
    </source>
</evidence>
<dbReference type="EMBL" id="VJNC01000003">
    <property type="protein sequence ID" value="TSE23152.1"/>
    <property type="molecule type" value="Genomic_DNA"/>
</dbReference>
<keyword evidence="9" id="KW-1003">Cell membrane</keyword>
<dbReference type="InterPro" id="IPR007507">
    <property type="entry name" value="Glycos_transf_N"/>
</dbReference>
<dbReference type="GO" id="GO:0006412">
    <property type="term" value="P:translation"/>
    <property type="evidence" value="ECO:0007669"/>
    <property type="project" value="InterPro"/>
</dbReference>
<accession>A0A4V2UWL1</accession>
<keyword evidence="9" id="KW-0472">Membrane</keyword>
<dbReference type="UniPathway" id="UPA00958"/>
<evidence type="ECO:0000256" key="3">
    <source>
        <dbReference type="ARBA" id="ARBA00019077"/>
    </source>
</evidence>
<comment type="subcellular location">
    <subcellularLocation>
        <location evidence="9">Cell membrane</location>
    </subcellularLocation>
</comment>
<evidence type="ECO:0000256" key="5">
    <source>
        <dbReference type="ARBA" id="ARBA00031445"/>
    </source>
</evidence>
<feature type="site" description="Transition state stabilizer" evidence="8">
    <location>
        <position position="122"/>
    </location>
</feature>
<evidence type="ECO:0000313" key="12">
    <source>
        <dbReference type="EMBL" id="TSE23152.1"/>
    </source>
</evidence>
<comment type="caution">
    <text evidence="11">The sequence shown here is derived from an EMBL/GenBank/DDBJ whole genome shotgun (WGS) entry which is preliminary data.</text>
</comment>
<dbReference type="GO" id="GO:0005840">
    <property type="term" value="C:ribosome"/>
    <property type="evidence" value="ECO:0007669"/>
    <property type="project" value="InterPro"/>
</dbReference>
<evidence type="ECO:0000259" key="10">
    <source>
        <dbReference type="Pfam" id="PF04413"/>
    </source>
</evidence>
<evidence type="ECO:0000256" key="4">
    <source>
        <dbReference type="ARBA" id="ARBA00022679"/>
    </source>
</evidence>
<feature type="domain" description="3-deoxy-D-manno-octulosonic-acid transferase N-terminal" evidence="10">
    <location>
        <begin position="26"/>
        <end position="201"/>
    </location>
</feature>
<evidence type="ECO:0000313" key="11">
    <source>
        <dbReference type="EMBL" id="TCS99767.1"/>
    </source>
</evidence>
<evidence type="ECO:0000256" key="9">
    <source>
        <dbReference type="RuleBase" id="RU365103"/>
    </source>
</evidence>
<comment type="pathway">
    <text evidence="1 9">Bacterial outer membrane biogenesis; LPS core biosynthesis.</text>
</comment>
<dbReference type="PANTHER" id="PTHR42755:SF1">
    <property type="entry name" value="3-DEOXY-D-MANNO-OCTULOSONIC ACID TRANSFERASE, MITOCHONDRIAL-RELATED"/>
    <property type="match status" value="1"/>
</dbReference>
<dbReference type="InterPro" id="IPR038107">
    <property type="entry name" value="Glycos_transf_N_sf"/>
</dbReference>
<comment type="similarity">
    <text evidence="9">Belongs to the glycosyltransferase group 1 family.</text>
</comment>
<dbReference type="GO" id="GO:0009244">
    <property type="term" value="P:lipopolysaccharide core region biosynthetic process"/>
    <property type="evidence" value="ECO:0007669"/>
    <property type="project" value="UniProtKB-UniRule"/>
</dbReference>
<organism evidence="11 13">
    <name type="scientific">Tepidimonas ignava</name>
    <dbReference type="NCBI Taxonomy" id="114249"/>
    <lineage>
        <taxon>Bacteria</taxon>
        <taxon>Pseudomonadati</taxon>
        <taxon>Pseudomonadota</taxon>
        <taxon>Betaproteobacteria</taxon>
        <taxon>Burkholderiales</taxon>
        <taxon>Tepidimonas</taxon>
    </lineage>
</organism>
<keyword evidence="12" id="KW-0328">Glycosyltransferase</keyword>
<comment type="function">
    <text evidence="9">Involved in lipopolysaccharide (LPS) biosynthesis. Catalyzes the transfer of 3-deoxy-D-manno-octulosonate (Kdo) residue(s) from CMP-Kdo to lipid IV(A), the tetraacyldisaccharide-1,4'-bisphosphate precursor of lipid A.</text>
</comment>